<proteinExistence type="predicted"/>
<feature type="region of interest" description="Disordered" evidence="1">
    <location>
        <begin position="1"/>
        <end position="39"/>
    </location>
</feature>
<protein>
    <recommendedName>
        <fullName evidence="4">DNA recombination and repair protein Rad51-like C-terminal domain-containing protein</fullName>
    </recommendedName>
</protein>
<accession>A0A418B6A6</accession>
<comment type="caution">
    <text evidence="2">The sequence shown here is derived from an EMBL/GenBank/DDBJ whole genome shotgun (WGS) entry which is preliminary data.</text>
</comment>
<dbReference type="Gene3D" id="1.10.150.20">
    <property type="entry name" value="5' to 3' exonuclease, C-terminal subdomain"/>
    <property type="match status" value="1"/>
</dbReference>
<keyword evidence="3" id="KW-1185">Reference proteome</keyword>
<dbReference type="InterPro" id="IPR010995">
    <property type="entry name" value="DNA_repair_Rad51/TF_NusA_a-hlx"/>
</dbReference>
<evidence type="ECO:0000313" key="2">
    <source>
        <dbReference type="EMBL" id="RHY33693.1"/>
    </source>
</evidence>
<sequence length="172" mass="18610">MCSCREKATKKSMAKSIAKEASPVQEPAVVSDDEGNDDDSTLSYERIEVLQDAGINATDIAKLKDDGFATVGQLFQVSTKRLLQVKGIIGEKSGFIAASTLLINNKQKYYITTGSKRRCAEIAKTRYDLEAKDVLDNIIVARLLSKVIDSPCMPEAECTVQLAAGGICDADE</sequence>
<organism evidence="2 3">
    <name type="scientific">Aphanomyces invadans</name>
    <dbReference type="NCBI Taxonomy" id="157072"/>
    <lineage>
        <taxon>Eukaryota</taxon>
        <taxon>Sar</taxon>
        <taxon>Stramenopiles</taxon>
        <taxon>Oomycota</taxon>
        <taxon>Saprolegniomycetes</taxon>
        <taxon>Saprolegniales</taxon>
        <taxon>Verrucalvaceae</taxon>
        <taxon>Aphanomyces</taxon>
    </lineage>
</organism>
<dbReference type="AlphaFoldDB" id="A0A418B6A6"/>
<reference evidence="2 3" key="1">
    <citation type="submission" date="2018-08" db="EMBL/GenBank/DDBJ databases">
        <title>Aphanomyces genome sequencing and annotation.</title>
        <authorList>
            <person name="Minardi D."/>
            <person name="Oidtmann B."/>
            <person name="Van Der Giezen M."/>
            <person name="Studholme D.J."/>
        </authorList>
    </citation>
    <scope>NUCLEOTIDE SEQUENCE [LARGE SCALE GENOMIC DNA]</scope>
    <source>
        <strain evidence="2 3">NJM0002</strain>
    </source>
</reference>
<evidence type="ECO:0000313" key="3">
    <source>
        <dbReference type="Proteomes" id="UP000285060"/>
    </source>
</evidence>
<dbReference type="Proteomes" id="UP000285060">
    <property type="component" value="Unassembled WGS sequence"/>
</dbReference>
<dbReference type="VEuPathDB" id="FungiDB:H310_01297"/>
<gene>
    <name evidence="2" type="ORF">DYB32_003532</name>
</gene>
<evidence type="ECO:0000256" key="1">
    <source>
        <dbReference type="SAM" id="MobiDB-lite"/>
    </source>
</evidence>
<dbReference type="EMBL" id="QUSY01000063">
    <property type="protein sequence ID" value="RHY33693.1"/>
    <property type="molecule type" value="Genomic_DNA"/>
</dbReference>
<name>A0A418B6A6_9STRA</name>
<dbReference type="GO" id="GO:0000166">
    <property type="term" value="F:nucleotide binding"/>
    <property type="evidence" value="ECO:0007669"/>
    <property type="project" value="InterPro"/>
</dbReference>
<dbReference type="SUPFAM" id="SSF47794">
    <property type="entry name" value="Rad51 N-terminal domain-like"/>
    <property type="match status" value="1"/>
</dbReference>
<evidence type="ECO:0008006" key="4">
    <source>
        <dbReference type="Google" id="ProtNLM"/>
    </source>
</evidence>